<gene>
    <name evidence="2" type="ORF">VSDG_00723</name>
</gene>
<protein>
    <submittedName>
        <fullName evidence="2">Uncharacterized protein</fullName>
    </submittedName>
</protein>
<feature type="compositionally biased region" description="Polar residues" evidence="1">
    <location>
        <begin position="73"/>
        <end position="83"/>
    </location>
</feature>
<feature type="compositionally biased region" description="Pro residues" evidence="1">
    <location>
        <begin position="710"/>
        <end position="720"/>
    </location>
</feature>
<feature type="compositionally biased region" description="Polar residues" evidence="1">
    <location>
        <begin position="32"/>
        <end position="49"/>
    </location>
</feature>
<dbReference type="InterPro" id="IPR032675">
    <property type="entry name" value="LRR_dom_sf"/>
</dbReference>
<dbReference type="STRING" id="252740.A0A423WL86"/>
<dbReference type="EMBL" id="LJZO01000002">
    <property type="protein sequence ID" value="ROW04130.1"/>
    <property type="molecule type" value="Genomic_DNA"/>
</dbReference>
<comment type="caution">
    <text evidence="2">The sequence shown here is derived from an EMBL/GenBank/DDBJ whole genome shotgun (WGS) entry which is preliminary data.</text>
</comment>
<keyword evidence="3" id="KW-1185">Reference proteome</keyword>
<evidence type="ECO:0000313" key="2">
    <source>
        <dbReference type="EMBL" id="ROW04130.1"/>
    </source>
</evidence>
<name>A0A423WL86_CYTCH</name>
<dbReference type="AlphaFoldDB" id="A0A423WL86"/>
<feature type="region of interest" description="Disordered" evidence="1">
    <location>
        <begin position="602"/>
        <end position="728"/>
    </location>
</feature>
<evidence type="ECO:0000313" key="3">
    <source>
        <dbReference type="Proteomes" id="UP000284375"/>
    </source>
</evidence>
<reference evidence="2 3" key="1">
    <citation type="submission" date="2015-09" db="EMBL/GenBank/DDBJ databases">
        <title>Host preference determinants of Valsa canker pathogens revealed by comparative genomics.</title>
        <authorList>
            <person name="Yin Z."/>
            <person name="Huang L."/>
        </authorList>
    </citation>
    <scope>NUCLEOTIDE SEQUENCE [LARGE SCALE GENOMIC DNA]</scope>
    <source>
        <strain evidence="2 3">YSFL</strain>
    </source>
</reference>
<feature type="compositionally biased region" description="Acidic residues" evidence="1">
    <location>
        <begin position="762"/>
        <end position="782"/>
    </location>
</feature>
<dbReference type="OrthoDB" id="5395390at2759"/>
<evidence type="ECO:0000256" key="1">
    <source>
        <dbReference type="SAM" id="MobiDB-lite"/>
    </source>
</evidence>
<feature type="compositionally biased region" description="Acidic residues" evidence="1">
    <location>
        <begin position="689"/>
        <end position="707"/>
    </location>
</feature>
<proteinExistence type="predicted"/>
<accession>A0A423WL86</accession>
<feature type="region of interest" description="Disordered" evidence="1">
    <location>
        <begin position="1"/>
        <end position="166"/>
    </location>
</feature>
<dbReference type="Gene3D" id="3.80.10.10">
    <property type="entry name" value="Ribonuclease Inhibitor"/>
    <property type="match status" value="1"/>
</dbReference>
<feature type="compositionally biased region" description="Low complexity" evidence="1">
    <location>
        <begin position="109"/>
        <end position="131"/>
    </location>
</feature>
<organism evidence="2 3">
    <name type="scientific">Cytospora chrysosperma</name>
    <name type="common">Cytospora canker fungus</name>
    <name type="synonym">Sphaeria chrysosperma</name>
    <dbReference type="NCBI Taxonomy" id="252740"/>
    <lineage>
        <taxon>Eukaryota</taxon>
        <taxon>Fungi</taxon>
        <taxon>Dikarya</taxon>
        <taxon>Ascomycota</taxon>
        <taxon>Pezizomycotina</taxon>
        <taxon>Sordariomycetes</taxon>
        <taxon>Sordariomycetidae</taxon>
        <taxon>Diaporthales</taxon>
        <taxon>Cytosporaceae</taxon>
        <taxon>Cytospora</taxon>
    </lineage>
</organism>
<dbReference type="SUPFAM" id="SSF52047">
    <property type="entry name" value="RNI-like"/>
    <property type="match status" value="1"/>
</dbReference>
<dbReference type="Proteomes" id="UP000284375">
    <property type="component" value="Unassembled WGS sequence"/>
</dbReference>
<sequence>MSQTGPAAGVRRYPRRATTTASTRLRDPNGRVTRSTARLISPSSDSNPSRMMEDNDSDDSSADELRLSRPRRTLTNQARQSPQRGHLQTAASTRLRRHVGGDSSRSDRTTAATTSRGHPSRSSSSRAPATPSKKRSATQGKLGSARKQLASHPPSKEPEWPTSKVSPPWQKLEWTLLVQIFEYASYPLDTKTNVRWLLSAGLVCKSFLGPALKALYRCPPPLPIVSTNMANKFAALVHHLTANSATALAQEDHRRTMVESLVVSVASLSPSQIRAFDVAELILSLPSLSHLELYHEFDLPPYRQLDYKTKKWTYSQGLLDALKLAGEAEAAVRLKSWKWSERMIERDLLPPEGLKNIHEWVTFSQLRKLSFVNFQVPSLRENKDPDDPEVFEADKNYITYISESLKPLASLKHLVLESSTVVDGQFLSLLPKAIEHLEIINCWELSAEMLSEYLLTHGRSIRRLILHHNQSLNLEFLPSLGTSCPQLRELSMDLNYFKHHEYYKDSDPNYDHLLTTSDIPSWPEAIEVMDLEQLSKWDAATAEMFFQSLVDQAPQMPKLRYLAIKAMLDVPWRQRCEFRDKWVGKLRRVFLRKQTKPRPYHSLIQWPSLRGQITGQEEPQPKAEEVEPVGASNRDVPSRRSTRIASTIAPPPPAKGNQVDSKRKRKQSATLTRDLRQPKRANISYRDPDTDEDLELEESEESEEETSQDPSPPSTPPESPYSPGEPFVHGLCDIVNIRFDNQKPVEIQYSAEDFLDEANHESEDDDWTSDREADDDSDVYAW</sequence>
<feature type="region of interest" description="Disordered" evidence="1">
    <location>
        <begin position="750"/>
        <end position="782"/>
    </location>
</feature>